<dbReference type="Pfam" id="PF14561">
    <property type="entry name" value="TPR_20"/>
    <property type="match status" value="1"/>
</dbReference>
<name>A0ABW8PT63_9GAMM</name>
<dbReference type="InterPro" id="IPR005746">
    <property type="entry name" value="Thioredoxin"/>
</dbReference>
<dbReference type="InterPro" id="IPR017937">
    <property type="entry name" value="Thioredoxin_CS"/>
</dbReference>
<reference evidence="8 9" key="1">
    <citation type="submission" date="2024-02" db="EMBL/GenBank/DDBJ databases">
        <title>Marinospirillum sp. MEB 164 isolated from Lonar lake sediment.</title>
        <authorList>
            <person name="Joshi A."/>
            <person name="Thite S."/>
        </authorList>
    </citation>
    <scope>NUCLEOTIDE SEQUENCE [LARGE SCALE GENOMIC DNA]</scope>
    <source>
        <strain evidence="8 9">MEB164</strain>
    </source>
</reference>
<keyword evidence="3" id="KW-0249">Electron transport</keyword>
<dbReference type="Gene3D" id="1.25.40.10">
    <property type="entry name" value="Tetratricopeptide repeat domain"/>
    <property type="match status" value="2"/>
</dbReference>
<organism evidence="8 9">
    <name type="scientific">Marinospirillum alkalitolerans</name>
    <dbReference type="NCBI Taxonomy" id="3123374"/>
    <lineage>
        <taxon>Bacteria</taxon>
        <taxon>Pseudomonadati</taxon>
        <taxon>Pseudomonadota</taxon>
        <taxon>Gammaproteobacteria</taxon>
        <taxon>Oceanospirillales</taxon>
        <taxon>Oceanospirillaceae</taxon>
        <taxon>Marinospirillum</taxon>
    </lineage>
</organism>
<dbReference type="PROSITE" id="PS51352">
    <property type="entry name" value="THIOREDOXIN_2"/>
    <property type="match status" value="1"/>
</dbReference>
<comment type="similarity">
    <text evidence="1">Belongs to the thioredoxin family.</text>
</comment>
<dbReference type="EMBL" id="JBANFI010000001">
    <property type="protein sequence ID" value="MFK7159478.1"/>
    <property type="molecule type" value="Genomic_DNA"/>
</dbReference>
<proteinExistence type="inferred from homology"/>
<dbReference type="PANTHER" id="PTHR45663:SF11">
    <property type="entry name" value="GEO12009P1"/>
    <property type="match status" value="1"/>
</dbReference>
<dbReference type="InterPro" id="IPR036249">
    <property type="entry name" value="Thioredoxin-like_sf"/>
</dbReference>
<keyword evidence="4" id="KW-1015">Disulfide bond</keyword>
<evidence type="ECO:0000256" key="1">
    <source>
        <dbReference type="ARBA" id="ARBA00008987"/>
    </source>
</evidence>
<keyword evidence="2" id="KW-0813">Transport</keyword>
<sequence>MHSSPYIVDITPENFQQVILEGSMRQPVLIDFWADWCAPCKALLPVLTKLTEEYNGQLILAKINIEEQPEIAAQFQVRSVPTVILVNQGQFIDQFTGAKPESEIRAFLKQHIRNPVEDFKAQIKQLLSEGQLDTAQTLLEQATAQLPEDMDLKIDLARVYLQQNQSDAAQALLMALPDADQQRPEVKGLIAGLKFAEQAPSAEQLALLADREDSEALYLKALAAVVQADYEQAIDQLLQLLRTDRSYQEGVAHKTLLEVFALLGEAHPLVIRSRRQLYTLMY</sequence>
<evidence type="ECO:0000256" key="3">
    <source>
        <dbReference type="ARBA" id="ARBA00022982"/>
    </source>
</evidence>
<dbReference type="Proteomes" id="UP001621714">
    <property type="component" value="Unassembled WGS sequence"/>
</dbReference>
<dbReference type="PANTHER" id="PTHR45663">
    <property type="entry name" value="GEO12009P1"/>
    <property type="match status" value="1"/>
</dbReference>
<dbReference type="SUPFAM" id="SSF48452">
    <property type="entry name" value="TPR-like"/>
    <property type="match status" value="1"/>
</dbReference>
<keyword evidence="9" id="KW-1185">Reference proteome</keyword>
<protein>
    <recommendedName>
        <fullName evidence="6">Thioredoxin</fullName>
    </recommendedName>
</protein>
<dbReference type="PRINTS" id="PR00421">
    <property type="entry name" value="THIOREDOXIN"/>
</dbReference>
<dbReference type="SUPFAM" id="SSF52833">
    <property type="entry name" value="Thioredoxin-like"/>
    <property type="match status" value="1"/>
</dbReference>
<dbReference type="NCBIfam" id="TIGR01068">
    <property type="entry name" value="thioredoxin"/>
    <property type="match status" value="1"/>
</dbReference>
<dbReference type="InterPro" id="IPR013766">
    <property type="entry name" value="Thioredoxin_domain"/>
</dbReference>
<evidence type="ECO:0000256" key="2">
    <source>
        <dbReference type="ARBA" id="ARBA00022448"/>
    </source>
</evidence>
<dbReference type="InterPro" id="IPR011990">
    <property type="entry name" value="TPR-like_helical_dom_sf"/>
</dbReference>
<evidence type="ECO:0000256" key="6">
    <source>
        <dbReference type="NCBIfam" id="TIGR01068"/>
    </source>
</evidence>
<dbReference type="RefSeq" id="WP_405335865.1">
    <property type="nucleotide sequence ID" value="NZ_JBANFI010000001.1"/>
</dbReference>
<evidence type="ECO:0000259" key="7">
    <source>
        <dbReference type="PROSITE" id="PS51352"/>
    </source>
</evidence>
<evidence type="ECO:0000256" key="4">
    <source>
        <dbReference type="ARBA" id="ARBA00023157"/>
    </source>
</evidence>
<evidence type="ECO:0000313" key="9">
    <source>
        <dbReference type="Proteomes" id="UP001621714"/>
    </source>
</evidence>
<dbReference type="Gene3D" id="3.40.30.10">
    <property type="entry name" value="Glutaredoxin"/>
    <property type="match status" value="1"/>
</dbReference>
<keyword evidence="5" id="KW-0676">Redox-active center</keyword>
<feature type="domain" description="Thioredoxin" evidence="7">
    <location>
        <begin position="1"/>
        <end position="113"/>
    </location>
</feature>
<gene>
    <name evidence="8" type="primary">trxA</name>
    <name evidence="8" type="ORF">V6U78_00315</name>
</gene>
<dbReference type="Pfam" id="PF14559">
    <property type="entry name" value="TPR_19"/>
    <property type="match status" value="1"/>
</dbReference>
<comment type="caution">
    <text evidence="8">The sequence shown here is derived from an EMBL/GenBank/DDBJ whole genome shotgun (WGS) entry which is preliminary data.</text>
</comment>
<dbReference type="CDD" id="cd02956">
    <property type="entry name" value="ybbN"/>
    <property type="match status" value="1"/>
</dbReference>
<evidence type="ECO:0000256" key="5">
    <source>
        <dbReference type="ARBA" id="ARBA00023284"/>
    </source>
</evidence>
<accession>A0ABW8PT63</accession>
<dbReference type="Pfam" id="PF00085">
    <property type="entry name" value="Thioredoxin"/>
    <property type="match status" value="1"/>
</dbReference>
<evidence type="ECO:0000313" key="8">
    <source>
        <dbReference type="EMBL" id="MFK7159478.1"/>
    </source>
</evidence>
<dbReference type="PROSITE" id="PS00194">
    <property type="entry name" value="THIOREDOXIN_1"/>
    <property type="match status" value="1"/>
</dbReference>